<dbReference type="EMBL" id="LNJP01000003">
    <property type="protein sequence ID" value="KWZ32125.1"/>
    <property type="molecule type" value="Genomic_DNA"/>
</dbReference>
<dbReference type="InterPro" id="IPR050583">
    <property type="entry name" value="Mycobacterial_A85_antigen"/>
</dbReference>
<feature type="compositionally biased region" description="Low complexity" evidence="1">
    <location>
        <begin position="283"/>
        <end position="292"/>
    </location>
</feature>
<evidence type="ECO:0000313" key="4">
    <source>
        <dbReference type="Proteomes" id="UP000070434"/>
    </source>
</evidence>
<accession>A0AAW3PUS6</accession>
<feature type="region of interest" description="Disordered" evidence="1">
    <location>
        <begin position="283"/>
        <end position="315"/>
    </location>
</feature>
<feature type="signal peptide" evidence="2">
    <location>
        <begin position="1"/>
        <end position="25"/>
    </location>
</feature>
<proteinExistence type="predicted"/>
<evidence type="ECO:0000256" key="1">
    <source>
        <dbReference type="SAM" id="MobiDB-lite"/>
    </source>
</evidence>
<dbReference type="InterPro" id="IPR029058">
    <property type="entry name" value="AB_hydrolase_fold"/>
</dbReference>
<comment type="caution">
    <text evidence="3">The sequence shown here is derived from an EMBL/GenBank/DDBJ whole genome shotgun (WGS) entry which is preliminary data.</text>
</comment>
<organism evidence="3 4">
    <name type="scientific">Burkholderia anthina</name>
    <dbReference type="NCBI Taxonomy" id="179879"/>
    <lineage>
        <taxon>Bacteria</taxon>
        <taxon>Pseudomonadati</taxon>
        <taxon>Pseudomonadota</taxon>
        <taxon>Betaproteobacteria</taxon>
        <taxon>Burkholderiales</taxon>
        <taxon>Burkholderiaceae</taxon>
        <taxon>Burkholderia</taxon>
        <taxon>Burkholderia cepacia complex</taxon>
    </lineage>
</organism>
<protein>
    <submittedName>
        <fullName evidence="3">Esterase</fullName>
    </submittedName>
</protein>
<dbReference type="PANTHER" id="PTHR48098:SF1">
    <property type="entry name" value="DIACYLGLYCEROL ACYLTRANSFERASE_MYCOLYLTRANSFERASE AG85A"/>
    <property type="match status" value="1"/>
</dbReference>
<dbReference type="Gene3D" id="3.40.50.1820">
    <property type="entry name" value="alpha/beta hydrolase"/>
    <property type="match status" value="1"/>
</dbReference>
<dbReference type="Proteomes" id="UP000070434">
    <property type="component" value="Unassembled WGS sequence"/>
</dbReference>
<dbReference type="GO" id="GO:0016747">
    <property type="term" value="F:acyltransferase activity, transferring groups other than amino-acyl groups"/>
    <property type="evidence" value="ECO:0007669"/>
    <property type="project" value="TreeGrafter"/>
</dbReference>
<feature type="chain" id="PRO_5043419413" evidence="2">
    <location>
        <begin position="26"/>
        <end position="315"/>
    </location>
</feature>
<evidence type="ECO:0000256" key="2">
    <source>
        <dbReference type="SAM" id="SignalP"/>
    </source>
</evidence>
<keyword evidence="2" id="KW-0732">Signal</keyword>
<dbReference type="SUPFAM" id="SSF53474">
    <property type="entry name" value="alpha/beta-Hydrolases"/>
    <property type="match status" value="1"/>
</dbReference>
<reference evidence="3 4" key="1">
    <citation type="submission" date="2015-11" db="EMBL/GenBank/DDBJ databases">
        <authorList>
            <person name="Sahl J."/>
            <person name="Wagner D."/>
            <person name="Keim P."/>
        </authorList>
    </citation>
    <scope>NUCLEOTIDE SEQUENCE [LARGE SCALE GENOMIC DNA]</scope>
    <source>
        <strain evidence="3 4">AZ-4-2-10-S1-D7</strain>
    </source>
</reference>
<name>A0AAW3PUS6_9BURK</name>
<dbReference type="AlphaFoldDB" id="A0AAW3PUS6"/>
<gene>
    <name evidence="3" type="ORF">WS64_28295</name>
</gene>
<dbReference type="PANTHER" id="PTHR48098">
    <property type="entry name" value="ENTEROCHELIN ESTERASE-RELATED"/>
    <property type="match status" value="1"/>
</dbReference>
<sequence length="315" mass="34581">MRGSMNLARTFWLLLLLAVTSPAFAFHARVVAIPSAAMSETLKATIVLPDGYARDHHGERYPVVYLLHGSGGDHTDWTSNTHIAALADRYRVILVMPDGGHESWYIDSPFDSGSRYETFVGDEVVSYVDLHFRTIAAQHARAITGLSMGGFGALRIALDRPDTFGAVGSISGAVDPRCCANEPGIDHVFGDPGRHPSFWNRNVIVENARAFVRAHLDLTIDCGRDDAFVDSNRTLHERLVALGVPHDYAERPGGHTWDYWANAIRYQMRFFATSFQHRGYASRAAPSVPSAPDMARAGRRTATAQGGYPAEGRKA</sequence>
<dbReference type="Pfam" id="PF00756">
    <property type="entry name" value="Esterase"/>
    <property type="match status" value="1"/>
</dbReference>
<dbReference type="InterPro" id="IPR000801">
    <property type="entry name" value="Esterase-like"/>
</dbReference>
<evidence type="ECO:0000313" key="3">
    <source>
        <dbReference type="EMBL" id="KWZ32125.1"/>
    </source>
</evidence>